<feature type="transmembrane region" description="Helical" evidence="15">
    <location>
        <begin position="369"/>
        <end position="387"/>
    </location>
</feature>
<dbReference type="InterPro" id="IPR005225">
    <property type="entry name" value="Small_GTP-bd"/>
</dbReference>
<evidence type="ECO:0000313" key="18">
    <source>
        <dbReference type="Proteomes" id="UP000245657"/>
    </source>
</evidence>
<evidence type="ECO:0000256" key="15">
    <source>
        <dbReference type="SAM" id="Phobius"/>
    </source>
</evidence>
<feature type="transmembrane region" description="Helical" evidence="15">
    <location>
        <begin position="592"/>
        <end position="615"/>
    </location>
</feature>
<dbReference type="EMBL" id="QGMY01000005">
    <property type="protein sequence ID" value="PWR73009.1"/>
    <property type="molecule type" value="Genomic_DNA"/>
</dbReference>
<evidence type="ECO:0000313" key="17">
    <source>
        <dbReference type="EMBL" id="PWR73009.1"/>
    </source>
</evidence>
<dbReference type="PANTHER" id="PTHR43185">
    <property type="entry name" value="FERROUS IRON TRANSPORT PROTEIN B"/>
    <property type="match status" value="1"/>
</dbReference>
<evidence type="ECO:0000256" key="13">
    <source>
        <dbReference type="PIRSR" id="PIRSR603373-1"/>
    </source>
</evidence>
<keyword evidence="6 13" id="KW-0547">Nucleotide-binding</keyword>
<evidence type="ECO:0000256" key="11">
    <source>
        <dbReference type="ARBA" id="ARBA00023136"/>
    </source>
</evidence>
<dbReference type="Pfam" id="PF07664">
    <property type="entry name" value="FeoB_C"/>
    <property type="match status" value="1"/>
</dbReference>
<dbReference type="GO" id="GO:0046872">
    <property type="term" value="F:metal ion binding"/>
    <property type="evidence" value="ECO:0007669"/>
    <property type="project" value="UniProtKB-KW"/>
</dbReference>
<feature type="transmembrane region" description="Helical" evidence="15">
    <location>
        <begin position="314"/>
        <end position="340"/>
    </location>
</feature>
<dbReference type="InterPro" id="IPR006073">
    <property type="entry name" value="GTP-bd"/>
</dbReference>
<dbReference type="Pfam" id="PF07670">
    <property type="entry name" value="Gate"/>
    <property type="match status" value="2"/>
</dbReference>
<accession>A0A2V2MZV5</accession>
<dbReference type="GO" id="GO:0005886">
    <property type="term" value="C:plasma membrane"/>
    <property type="evidence" value="ECO:0007669"/>
    <property type="project" value="UniProtKB-SubCell"/>
</dbReference>
<feature type="transmembrane region" description="Helical" evidence="15">
    <location>
        <begin position="565"/>
        <end position="585"/>
    </location>
</feature>
<keyword evidence="4" id="KW-0410">Iron transport</keyword>
<feature type="transmembrane region" description="Helical" evidence="15">
    <location>
        <begin position="513"/>
        <end position="534"/>
    </location>
</feature>
<dbReference type="Proteomes" id="UP000245657">
    <property type="component" value="Unassembled WGS sequence"/>
</dbReference>
<gene>
    <name evidence="17" type="primary">feoB</name>
    <name evidence="17" type="ORF">DK846_05895</name>
</gene>
<evidence type="ECO:0000256" key="4">
    <source>
        <dbReference type="ARBA" id="ARBA00022496"/>
    </source>
</evidence>
<dbReference type="Pfam" id="PF02421">
    <property type="entry name" value="FeoB_N"/>
    <property type="match status" value="1"/>
</dbReference>
<evidence type="ECO:0000256" key="14">
    <source>
        <dbReference type="PIRSR" id="PIRSR603373-2"/>
    </source>
</evidence>
<comment type="subcellular location">
    <subcellularLocation>
        <location evidence="1">Cell membrane</location>
        <topology evidence="1">Multi-pass membrane protein</topology>
    </subcellularLocation>
</comment>
<name>A0A2V2MZV5_9EURY</name>
<dbReference type="RefSeq" id="WP_109968014.1">
    <property type="nucleotide sequence ID" value="NZ_CP176093.1"/>
</dbReference>
<feature type="binding site" evidence="14">
    <location>
        <position position="21"/>
    </location>
    <ligand>
        <name>Mg(2+)</name>
        <dbReference type="ChEBI" id="CHEBI:18420"/>
        <label>2</label>
    </ligand>
</feature>
<evidence type="ECO:0000256" key="7">
    <source>
        <dbReference type="ARBA" id="ARBA00022989"/>
    </source>
</evidence>
<sequence>MKIGLIGNPNVGKSLIFSQLTGVGVEISNYPGTTVDLCTGTVCHNRTQIEVVDLPGIYSLDGANSEEELVRDTVVKRAFDVYALILDATHLERNLYLLLQLIEFDLPVVVILNIIDEAAKAGITIDIDRLSSLIGVPVIPTAASLGRNIDQIIPLATSHARAGTYPVEYDLHIEAAVRSLERLAGTSRAEALLALQGFGTDPVLMEAAATIVPEIIDEHRMSVHQLIAANRHHAASRIASEVVTRNTPGLFSDPDQYLTRIFPGVPIMVAFLASMLTIVFVIGSYLEEIIVDIFEFLIVSPIKTAGFDPLISEVLLSLAIAIQAGLGVAFPYVFTFYLLISLVEDSGYMTRIAFLADRVMHRFGLHGQAIIPMVLGLGCNVPAIMGIRQLGTRRERTIAAVLITMVPCSARTVIIAGIVAAFIGIAAALSLYLIVIVLIVVTGVILSRITPGNPLGMVLELPPLRTPRLSQVITRSWLHIREFLVIAMPLLMVSSVILGLAGFYGITALFQNAVAPFMENVLGLPGFASTALLFGILRKEMAFETLIVLAGTANLPTVLTSLQLYIFALVSTLFVPCISTIAVLSREMGWKTALLIACYTLVLGLGAGAVLHLIFV</sequence>
<feature type="transmembrane region" description="Helical" evidence="15">
    <location>
        <begin position="429"/>
        <end position="447"/>
    </location>
</feature>
<feature type="domain" description="FeoB-type G" evidence="16">
    <location>
        <begin position="1"/>
        <end position="162"/>
    </location>
</feature>
<evidence type="ECO:0000256" key="8">
    <source>
        <dbReference type="ARBA" id="ARBA00023004"/>
    </source>
</evidence>
<feature type="binding site" evidence="13">
    <location>
        <begin position="7"/>
        <end position="14"/>
    </location>
    <ligand>
        <name>GTP</name>
        <dbReference type="ChEBI" id="CHEBI:37565"/>
        <label>1</label>
    </ligand>
</feature>
<dbReference type="Gene3D" id="3.40.50.300">
    <property type="entry name" value="P-loop containing nucleotide triphosphate hydrolases"/>
    <property type="match status" value="1"/>
</dbReference>
<dbReference type="GO" id="GO:0015093">
    <property type="term" value="F:ferrous iron transmembrane transporter activity"/>
    <property type="evidence" value="ECO:0007669"/>
    <property type="project" value="UniProtKB-UniRule"/>
</dbReference>
<protein>
    <recommendedName>
        <fullName evidence="12">Ferrous iron transport protein B</fullName>
    </recommendedName>
</protein>
<dbReference type="CDD" id="cd01879">
    <property type="entry name" value="FeoB"/>
    <property type="match status" value="1"/>
</dbReference>
<feature type="transmembrane region" description="Helical" evidence="15">
    <location>
        <begin position="483"/>
        <end position="507"/>
    </location>
</feature>
<dbReference type="NCBIfam" id="TIGR00437">
    <property type="entry name" value="feoB"/>
    <property type="match status" value="1"/>
</dbReference>
<evidence type="ECO:0000259" key="16">
    <source>
        <dbReference type="PROSITE" id="PS51711"/>
    </source>
</evidence>
<dbReference type="PRINTS" id="PR00326">
    <property type="entry name" value="GTP1OBG"/>
</dbReference>
<evidence type="ECO:0000256" key="1">
    <source>
        <dbReference type="ARBA" id="ARBA00004651"/>
    </source>
</evidence>
<dbReference type="AlphaFoldDB" id="A0A2V2MZV5"/>
<keyword evidence="14" id="KW-0460">Magnesium</keyword>
<dbReference type="GO" id="GO:0005525">
    <property type="term" value="F:GTP binding"/>
    <property type="evidence" value="ECO:0007669"/>
    <property type="project" value="UniProtKB-KW"/>
</dbReference>
<keyword evidence="14" id="KW-0479">Metal-binding</keyword>
<feature type="binding site" evidence="14">
    <location>
        <position position="22"/>
    </location>
    <ligand>
        <name>Mg(2+)</name>
        <dbReference type="ChEBI" id="CHEBI:18420"/>
        <label>1</label>
    </ligand>
</feature>
<evidence type="ECO:0000256" key="9">
    <source>
        <dbReference type="ARBA" id="ARBA00023065"/>
    </source>
</evidence>
<evidence type="ECO:0000256" key="5">
    <source>
        <dbReference type="ARBA" id="ARBA00022692"/>
    </source>
</evidence>
<feature type="binding site" evidence="13">
    <location>
        <begin position="32"/>
        <end position="36"/>
    </location>
    <ligand>
        <name>GTP</name>
        <dbReference type="ChEBI" id="CHEBI:37565"/>
        <label>1</label>
    </ligand>
</feature>
<dbReference type="InterPro" id="IPR011642">
    <property type="entry name" value="Gate_dom"/>
</dbReference>
<feature type="binding site" evidence="13">
    <location>
        <begin position="53"/>
        <end position="56"/>
    </location>
    <ligand>
        <name>GTP</name>
        <dbReference type="ChEBI" id="CHEBI:37565"/>
        <label>1</label>
    </ligand>
</feature>
<evidence type="ECO:0000256" key="12">
    <source>
        <dbReference type="NCBIfam" id="TIGR00437"/>
    </source>
</evidence>
<organism evidence="17 18">
    <name type="scientific">Methanospirillum lacunae</name>
    <dbReference type="NCBI Taxonomy" id="668570"/>
    <lineage>
        <taxon>Archaea</taxon>
        <taxon>Methanobacteriati</taxon>
        <taxon>Methanobacteriota</taxon>
        <taxon>Stenosarchaea group</taxon>
        <taxon>Methanomicrobia</taxon>
        <taxon>Methanomicrobiales</taxon>
        <taxon>Methanospirillaceae</taxon>
        <taxon>Methanospirillum</taxon>
    </lineage>
</organism>
<dbReference type="SUPFAM" id="SSF52540">
    <property type="entry name" value="P-loop containing nucleoside triphosphate hydrolases"/>
    <property type="match status" value="1"/>
</dbReference>
<keyword evidence="5 15" id="KW-0812">Transmembrane</keyword>
<keyword evidence="7 15" id="KW-1133">Transmembrane helix</keyword>
<keyword evidence="3" id="KW-1003">Cell membrane</keyword>
<dbReference type="PROSITE" id="PS51711">
    <property type="entry name" value="G_FEOB"/>
    <property type="match status" value="1"/>
</dbReference>
<feature type="transmembrane region" description="Helical" evidence="15">
    <location>
        <begin position="261"/>
        <end position="283"/>
    </location>
</feature>
<dbReference type="GeneID" id="97548943"/>
<comment type="caution">
    <text evidence="17">The sequence shown here is derived from an EMBL/GenBank/DDBJ whole genome shotgun (WGS) entry which is preliminary data.</text>
</comment>
<feature type="transmembrane region" description="Helical" evidence="15">
    <location>
        <begin position="399"/>
        <end position="423"/>
    </location>
</feature>
<reference evidence="17 18" key="1">
    <citation type="submission" date="2018-05" db="EMBL/GenBank/DDBJ databases">
        <title>Draft genome of Methanospirillum lacunae Ki8-1.</title>
        <authorList>
            <person name="Dueholm M.S."/>
            <person name="Nielsen P.H."/>
            <person name="Bakmann L.F."/>
            <person name="Otzen D.E."/>
        </authorList>
    </citation>
    <scope>NUCLEOTIDE SEQUENCE [LARGE SCALE GENOMIC DNA]</scope>
    <source>
        <strain evidence="17 18">Ki8-1</strain>
    </source>
</reference>
<evidence type="ECO:0000256" key="6">
    <source>
        <dbReference type="ARBA" id="ARBA00022741"/>
    </source>
</evidence>
<keyword evidence="10 13" id="KW-0342">GTP-binding</keyword>
<dbReference type="InterPro" id="IPR003373">
    <property type="entry name" value="Fe2_transport_prot-B"/>
</dbReference>
<proteinExistence type="predicted"/>
<keyword evidence="2" id="KW-0813">Transport</keyword>
<keyword evidence="9" id="KW-0406">Ion transport</keyword>
<keyword evidence="8" id="KW-0408">Iron</keyword>
<keyword evidence="11 15" id="KW-0472">Membrane</keyword>
<dbReference type="OrthoDB" id="85305at2157"/>
<evidence type="ECO:0000256" key="10">
    <source>
        <dbReference type="ARBA" id="ARBA00023134"/>
    </source>
</evidence>
<evidence type="ECO:0000256" key="3">
    <source>
        <dbReference type="ARBA" id="ARBA00022475"/>
    </source>
</evidence>
<dbReference type="PANTHER" id="PTHR43185:SF1">
    <property type="entry name" value="FE(2+) TRANSPORTER FEOB"/>
    <property type="match status" value="1"/>
</dbReference>
<keyword evidence="18" id="KW-1185">Reference proteome</keyword>
<dbReference type="NCBIfam" id="TIGR00231">
    <property type="entry name" value="small_GTP"/>
    <property type="match status" value="1"/>
</dbReference>
<dbReference type="InterPro" id="IPR050860">
    <property type="entry name" value="FeoB_GTPase"/>
</dbReference>
<evidence type="ECO:0000256" key="2">
    <source>
        <dbReference type="ARBA" id="ARBA00022448"/>
    </source>
</evidence>
<dbReference type="InterPro" id="IPR027417">
    <property type="entry name" value="P-loop_NTPase"/>
</dbReference>
<feature type="binding site" evidence="13">
    <location>
        <begin position="113"/>
        <end position="116"/>
    </location>
    <ligand>
        <name>GTP</name>
        <dbReference type="ChEBI" id="CHEBI:37565"/>
        <label>1</label>
    </ligand>
</feature>
<dbReference type="InterPro" id="IPR030389">
    <property type="entry name" value="G_FEOB_dom"/>
</dbReference>
<dbReference type="InterPro" id="IPR011640">
    <property type="entry name" value="Fe2_transport_prot_B_C"/>
</dbReference>